<evidence type="ECO:0000313" key="2">
    <source>
        <dbReference type="Proteomes" id="UP001266305"/>
    </source>
</evidence>
<name>A0ABQ9US98_SAGOE</name>
<organism evidence="1 2">
    <name type="scientific">Saguinus oedipus</name>
    <name type="common">Cotton-top tamarin</name>
    <name type="synonym">Oedipomidas oedipus</name>
    <dbReference type="NCBI Taxonomy" id="9490"/>
    <lineage>
        <taxon>Eukaryota</taxon>
        <taxon>Metazoa</taxon>
        <taxon>Chordata</taxon>
        <taxon>Craniata</taxon>
        <taxon>Vertebrata</taxon>
        <taxon>Euteleostomi</taxon>
        <taxon>Mammalia</taxon>
        <taxon>Eutheria</taxon>
        <taxon>Euarchontoglires</taxon>
        <taxon>Primates</taxon>
        <taxon>Haplorrhini</taxon>
        <taxon>Platyrrhini</taxon>
        <taxon>Cebidae</taxon>
        <taxon>Callitrichinae</taxon>
        <taxon>Saguinus</taxon>
    </lineage>
</organism>
<dbReference type="EMBL" id="JASSZA010000010">
    <property type="protein sequence ID" value="KAK2099700.1"/>
    <property type="molecule type" value="Genomic_DNA"/>
</dbReference>
<keyword evidence="2" id="KW-1185">Reference proteome</keyword>
<protein>
    <submittedName>
        <fullName evidence="1">Uncharacterized protein</fullName>
    </submittedName>
</protein>
<sequence length="84" mass="8866">MDTKRTYALSAGANGAKTGKIFPFTCVPVHILVAAWLSSKQGSCEWGAEVVSQDHQVGRLKLTIVGIPEEDAHDTDDVSGKPGA</sequence>
<dbReference type="Proteomes" id="UP001266305">
    <property type="component" value="Unassembled WGS sequence"/>
</dbReference>
<reference evidence="1 2" key="1">
    <citation type="submission" date="2023-05" db="EMBL/GenBank/DDBJ databases">
        <title>B98-5 Cell Line De Novo Hybrid Assembly: An Optical Mapping Approach.</title>
        <authorList>
            <person name="Kananen K."/>
            <person name="Auerbach J.A."/>
            <person name="Kautto E."/>
            <person name="Blachly J.S."/>
        </authorList>
    </citation>
    <scope>NUCLEOTIDE SEQUENCE [LARGE SCALE GENOMIC DNA]</scope>
    <source>
        <strain evidence="1">B95-8</strain>
        <tissue evidence="1">Cell line</tissue>
    </source>
</reference>
<proteinExistence type="predicted"/>
<comment type="caution">
    <text evidence="1">The sequence shown here is derived from an EMBL/GenBank/DDBJ whole genome shotgun (WGS) entry which is preliminary data.</text>
</comment>
<gene>
    <name evidence="1" type="ORF">P7K49_021048</name>
</gene>
<evidence type="ECO:0000313" key="1">
    <source>
        <dbReference type="EMBL" id="KAK2099700.1"/>
    </source>
</evidence>
<accession>A0ABQ9US98</accession>